<dbReference type="AlphaFoldDB" id="A0A813BPL9"/>
<dbReference type="OrthoDB" id="478632at2759"/>
<name>A0A813BPL9_9DINO</name>
<reference evidence="2" key="1">
    <citation type="submission" date="2021-02" db="EMBL/GenBank/DDBJ databases">
        <authorList>
            <person name="Dougan E. K."/>
            <person name="Rhodes N."/>
            <person name="Thang M."/>
            <person name="Chan C."/>
        </authorList>
    </citation>
    <scope>NUCLEOTIDE SEQUENCE</scope>
</reference>
<gene>
    <name evidence="2" type="ORF">SNEC2469_LOCUS30834</name>
</gene>
<evidence type="ECO:0000313" key="2">
    <source>
        <dbReference type="EMBL" id="CAE7908136.1"/>
    </source>
</evidence>
<comment type="caution">
    <text evidence="2">The sequence shown here is derived from an EMBL/GenBank/DDBJ whole genome shotgun (WGS) entry which is preliminary data.</text>
</comment>
<evidence type="ECO:0000313" key="3">
    <source>
        <dbReference type="Proteomes" id="UP000601435"/>
    </source>
</evidence>
<feature type="region of interest" description="Disordered" evidence="1">
    <location>
        <begin position="354"/>
        <end position="385"/>
    </location>
</feature>
<accession>A0A813BPL9</accession>
<evidence type="ECO:0000256" key="1">
    <source>
        <dbReference type="SAM" id="MobiDB-lite"/>
    </source>
</evidence>
<protein>
    <submittedName>
        <fullName evidence="2">Uncharacterized protein</fullName>
    </submittedName>
</protein>
<keyword evidence="3" id="KW-1185">Reference proteome</keyword>
<dbReference type="EMBL" id="CAJNJA010072917">
    <property type="protein sequence ID" value="CAE7908136.1"/>
    <property type="molecule type" value="Genomic_DNA"/>
</dbReference>
<sequence length="437" mass="48149">AMLTPCWTPSHRRVLKQALAIGMEFAMHKNVVVQGKPKRQWSQLRPVLQGIIQAAVAPPSSKASSAFQGPESTVPVSSTASPGEKSVMLFMTEASAEIVQKWLDANKSINHMEHSAFGSAVGKLSSRLCKCRQDPSSCPVHAQATMTCADLLWAASEVVFEHVPASVPTLAIAMTVMFSDSKNKDTEIPTWCRFLCKKAEQPGDPSVSTEEQPWLPNNNALETLISMRPLYLLDMLCKVVGRLEKKGARARFADFQASRLIELCEYLKLGLKKDKSDIPDEEAHALLVLRLEMLLATMVVDETGWAASWSKLLTYCMADSKLTAEEMKDRAKNVKLGELDLDVPPKFKYMLGEPSESEVKQESLSPEQAKKPSRATSSDEPFQHGETQVRVPDVYAFKGAAGKSSFNVLDVMSLQMQLTAHLFAKAPESQSQLHVSV</sequence>
<proteinExistence type="predicted"/>
<organism evidence="2 3">
    <name type="scientific">Symbiodinium necroappetens</name>
    <dbReference type="NCBI Taxonomy" id="1628268"/>
    <lineage>
        <taxon>Eukaryota</taxon>
        <taxon>Sar</taxon>
        <taxon>Alveolata</taxon>
        <taxon>Dinophyceae</taxon>
        <taxon>Suessiales</taxon>
        <taxon>Symbiodiniaceae</taxon>
        <taxon>Symbiodinium</taxon>
    </lineage>
</organism>
<feature type="compositionally biased region" description="Polar residues" evidence="1">
    <location>
        <begin position="70"/>
        <end position="81"/>
    </location>
</feature>
<feature type="non-terminal residue" evidence="2">
    <location>
        <position position="1"/>
    </location>
</feature>
<dbReference type="Proteomes" id="UP000601435">
    <property type="component" value="Unassembled WGS sequence"/>
</dbReference>
<feature type="region of interest" description="Disordered" evidence="1">
    <location>
        <begin position="62"/>
        <end position="81"/>
    </location>
</feature>